<keyword evidence="1" id="KW-0282">Flagellum</keyword>
<gene>
    <name evidence="1" type="primary">flaF</name>
    <name evidence="1" type="ORF">FGK63_17715</name>
</gene>
<reference evidence="1 2" key="1">
    <citation type="submission" date="2019-05" db="EMBL/GenBank/DDBJ databases">
        <title>Ruegeria sp. nov., isolated from tidal flat.</title>
        <authorList>
            <person name="Kim W."/>
        </authorList>
    </citation>
    <scope>NUCLEOTIDE SEQUENCE [LARGE SCALE GENOMIC DNA]</scope>
    <source>
        <strain evidence="1 2">CAU 1488</strain>
    </source>
</reference>
<keyword evidence="2" id="KW-1185">Reference proteome</keyword>
<comment type="caution">
    <text evidence="1">The sequence shown here is derived from an EMBL/GenBank/DDBJ whole genome shotgun (WGS) entry which is preliminary data.</text>
</comment>
<dbReference type="RefSeq" id="WP_138844749.1">
    <property type="nucleotide sequence ID" value="NZ_VCPD01000007.1"/>
</dbReference>
<protein>
    <submittedName>
        <fullName evidence="1">Flagellar biosynthesis regulator FlaF</fullName>
    </submittedName>
</protein>
<name>A0ABY2WUL4_9RHOB</name>
<sequence length="125" mass="13775">MKPQTLARQAYAQASAPTRTPRDAEYEVISRITYRLKTAAAQRDIDFGGFAAALHENRRLWTVLAAGVADAENRLPVDLRARIFYLAEFTRQHSSRVLGGKAPVEPLLDINTAVLRGLRQAGSVA</sequence>
<organism evidence="1 2">
    <name type="scientific">Ruegeria sediminis</name>
    <dbReference type="NCBI Taxonomy" id="2583820"/>
    <lineage>
        <taxon>Bacteria</taxon>
        <taxon>Pseudomonadati</taxon>
        <taxon>Pseudomonadota</taxon>
        <taxon>Alphaproteobacteria</taxon>
        <taxon>Rhodobacterales</taxon>
        <taxon>Roseobacteraceae</taxon>
        <taxon>Ruegeria</taxon>
    </lineage>
</organism>
<dbReference type="EMBL" id="VCPD01000007">
    <property type="protein sequence ID" value="TMV04916.1"/>
    <property type="molecule type" value="Genomic_DNA"/>
</dbReference>
<proteinExistence type="predicted"/>
<accession>A0ABY2WUL4</accession>
<keyword evidence="1" id="KW-0969">Cilium</keyword>
<dbReference type="NCBIfam" id="NF009435">
    <property type="entry name" value="PRK12794.1"/>
    <property type="match status" value="1"/>
</dbReference>
<dbReference type="InterPro" id="IPR010845">
    <property type="entry name" value="FlaF"/>
</dbReference>
<keyword evidence="1" id="KW-0966">Cell projection</keyword>
<dbReference type="Proteomes" id="UP001193035">
    <property type="component" value="Unassembled WGS sequence"/>
</dbReference>
<dbReference type="Pfam" id="PF07309">
    <property type="entry name" value="FlaF"/>
    <property type="match status" value="1"/>
</dbReference>
<evidence type="ECO:0000313" key="1">
    <source>
        <dbReference type="EMBL" id="TMV04916.1"/>
    </source>
</evidence>
<evidence type="ECO:0000313" key="2">
    <source>
        <dbReference type="Proteomes" id="UP001193035"/>
    </source>
</evidence>